<dbReference type="GO" id="GO:0001731">
    <property type="term" value="P:formation of translation preinitiation complex"/>
    <property type="evidence" value="ECO:0007669"/>
    <property type="project" value="TreeGrafter"/>
</dbReference>
<comment type="similarity">
    <text evidence="1">Belongs to the SUI1 family.</text>
</comment>
<keyword evidence="6" id="KW-0396">Initiation factor</keyword>
<feature type="domain" description="SUI1" evidence="5">
    <location>
        <begin position="47"/>
        <end position="110"/>
    </location>
</feature>
<dbReference type="InterPro" id="IPR005872">
    <property type="entry name" value="SUI1_arc_bac"/>
</dbReference>
<dbReference type="PIRSF" id="PIRSF037511">
    <property type="entry name" value="Transl_init_SUI1_pro"/>
    <property type="match status" value="1"/>
</dbReference>
<dbReference type="GO" id="GO:0002188">
    <property type="term" value="P:translation reinitiation"/>
    <property type="evidence" value="ECO:0007669"/>
    <property type="project" value="TreeGrafter"/>
</dbReference>
<name>A0A5A9X521_9BACT</name>
<dbReference type="GO" id="GO:0003729">
    <property type="term" value="F:mRNA binding"/>
    <property type="evidence" value="ECO:0007669"/>
    <property type="project" value="TreeGrafter"/>
</dbReference>
<dbReference type="Gene3D" id="3.30.780.10">
    <property type="entry name" value="SUI1-like domain"/>
    <property type="match status" value="1"/>
</dbReference>
<dbReference type="CDD" id="cd11567">
    <property type="entry name" value="YciH_like"/>
    <property type="match status" value="1"/>
</dbReference>
<dbReference type="FunFam" id="3.30.780.10:FF:000002">
    <property type="entry name" value="Stress response translation initiation inhibitor"/>
    <property type="match status" value="1"/>
</dbReference>
<keyword evidence="2" id="KW-0810">Translation regulation</keyword>
<evidence type="ECO:0000259" key="5">
    <source>
        <dbReference type="PROSITE" id="PS50296"/>
    </source>
</evidence>
<dbReference type="Pfam" id="PF01253">
    <property type="entry name" value="SUI1"/>
    <property type="match status" value="1"/>
</dbReference>
<evidence type="ECO:0000256" key="1">
    <source>
        <dbReference type="ARBA" id="ARBA00005422"/>
    </source>
</evidence>
<sequence>MKRGEETTLVYSSETGRVSPGASKPQRVQPSKQVPAQPADGTVRLRREVKGRGGGTVIVITGVPLKGEALKELAGVLKKRCGCGGTVKDGVIEIQGDHRDTLLKELESRGYRVKQAGG</sequence>
<dbReference type="PANTHER" id="PTHR12789:SF0">
    <property type="entry name" value="DENSITY-REGULATED PROTEIN"/>
    <property type="match status" value="1"/>
</dbReference>
<dbReference type="PROSITE" id="PS50296">
    <property type="entry name" value="SUI1"/>
    <property type="match status" value="1"/>
</dbReference>
<dbReference type="Proteomes" id="UP000324298">
    <property type="component" value="Unassembled WGS sequence"/>
</dbReference>
<dbReference type="NCBIfam" id="NF005297">
    <property type="entry name" value="PRK06824.1"/>
    <property type="match status" value="1"/>
</dbReference>
<dbReference type="InterPro" id="IPR050318">
    <property type="entry name" value="DENR/SUI1_TIF"/>
</dbReference>
<evidence type="ECO:0000313" key="6">
    <source>
        <dbReference type="EMBL" id="KAA0888167.1"/>
    </source>
</evidence>
<evidence type="ECO:0000256" key="4">
    <source>
        <dbReference type="SAM" id="MobiDB-lite"/>
    </source>
</evidence>
<evidence type="ECO:0000256" key="3">
    <source>
        <dbReference type="ARBA" id="ARBA00022917"/>
    </source>
</evidence>
<dbReference type="AlphaFoldDB" id="A0A5A9X521"/>
<evidence type="ECO:0000256" key="2">
    <source>
        <dbReference type="ARBA" id="ARBA00022845"/>
    </source>
</evidence>
<protein>
    <submittedName>
        <fullName evidence="6">Translation initiation factor Sui1</fullName>
    </submittedName>
</protein>
<gene>
    <name evidence="6" type="ORF">ET418_17410</name>
</gene>
<dbReference type="InterPro" id="IPR001950">
    <property type="entry name" value="SUI1"/>
</dbReference>
<dbReference type="OrthoDB" id="9792915at2"/>
<organism evidence="6 7">
    <name type="scientific">Oryzomonas rubra</name>
    <dbReference type="NCBI Taxonomy" id="2509454"/>
    <lineage>
        <taxon>Bacteria</taxon>
        <taxon>Pseudomonadati</taxon>
        <taxon>Thermodesulfobacteriota</taxon>
        <taxon>Desulfuromonadia</taxon>
        <taxon>Geobacterales</taxon>
        <taxon>Geobacteraceae</taxon>
        <taxon>Oryzomonas</taxon>
    </lineage>
</organism>
<dbReference type="RefSeq" id="WP_149309807.1">
    <property type="nucleotide sequence ID" value="NZ_SRSD01000012.1"/>
</dbReference>
<dbReference type="GO" id="GO:0006417">
    <property type="term" value="P:regulation of translation"/>
    <property type="evidence" value="ECO:0007669"/>
    <property type="project" value="UniProtKB-KW"/>
</dbReference>
<dbReference type="SUPFAM" id="SSF55159">
    <property type="entry name" value="eIF1-like"/>
    <property type="match status" value="1"/>
</dbReference>
<dbReference type="PANTHER" id="PTHR12789">
    <property type="entry name" value="DENSITY-REGULATED PROTEIN HOMOLOG"/>
    <property type="match status" value="1"/>
</dbReference>
<comment type="caution">
    <text evidence="6">The sequence shown here is derived from an EMBL/GenBank/DDBJ whole genome shotgun (WGS) entry which is preliminary data.</text>
</comment>
<keyword evidence="7" id="KW-1185">Reference proteome</keyword>
<feature type="region of interest" description="Disordered" evidence="4">
    <location>
        <begin position="1"/>
        <end position="46"/>
    </location>
</feature>
<accession>A0A5A9X521</accession>
<proteinExistence type="inferred from homology"/>
<reference evidence="6 7" key="1">
    <citation type="submission" date="2019-04" db="EMBL/GenBank/DDBJ databases">
        <title>Geobacter ruber sp. nov., ferric-reducing bacteria isolated from paddy soil.</title>
        <authorList>
            <person name="Xu Z."/>
            <person name="Masuda Y."/>
            <person name="Itoh H."/>
            <person name="Senoo K."/>
        </authorList>
    </citation>
    <scope>NUCLEOTIDE SEQUENCE [LARGE SCALE GENOMIC DNA]</scope>
    <source>
        <strain evidence="6 7">Red88</strain>
    </source>
</reference>
<dbReference type="InterPro" id="IPR036877">
    <property type="entry name" value="SUI1_dom_sf"/>
</dbReference>
<dbReference type="GO" id="GO:0003743">
    <property type="term" value="F:translation initiation factor activity"/>
    <property type="evidence" value="ECO:0007669"/>
    <property type="project" value="UniProtKB-KW"/>
</dbReference>
<dbReference type="EMBL" id="SRSD01000012">
    <property type="protein sequence ID" value="KAA0888167.1"/>
    <property type="molecule type" value="Genomic_DNA"/>
</dbReference>
<evidence type="ECO:0000313" key="7">
    <source>
        <dbReference type="Proteomes" id="UP000324298"/>
    </source>
</evidence>
<keyword evidence="3" id="KW-0648">Protein biosynthesis</keyword>